<accession>A0A6I9V9I8</accession>
<dbReference type="KEGG" id="bdr:105227953"/>
<evidence type="ECO:0000256" key="1">
    <source>
        <dbReference type="SAM" id="SignalP"/>
    </source>
</evidence>
<dbReference type="RefSeq" id="XP_011205824.1">
    <property type="nucleotide sequence ID" value="XM_011207522.3"/>
</dbReference>
<dbReference type="SMART" id="SM00713">
    <property type="entry name" value="GYR"/>
    <property type="match status" value="1"/>
</dbReference>
<proteinExistence type="predicted"/>
<feature type="signal peptide" evidence="1">
    <location>
        <begin position="1"/>
        <end position="17"/>
    </location>
</feature>
<dbReference type="InterPro" id="IPR004011">
    <property type="entry name" value="Gyr_motif"/>
</dbReference>
<evidence type="ECO:0000313" key="3">
    <source>
        <dbReference type="RefSeq" id="XP_011205824.1"/>
    </source>
</evidence>
<dbReference type="Proteomes" id="UP001652620">
    <property type="component" value="Chromosome 5"/>
</dbReference>
<organism evidence="2 3">
    <name type="scientific">Bactrocera dorsalis</name>
    <name type="common">Oriental fruit fly</name>
    <name type="synonym">Dacus dorsalis</name>
    <dbReference type="NCBI Taxonomy" id="27457"/>
    <lineage>
        <taxon>Eukaryota</taxon>
        <taxon>Metazoa</taxon>
        <taxon>Ecdysozoa</taxon>
        <taxon>Arthropoda</taxon>
        <taxon>Hexapoda</taxon>
        <taxon>Insecta</taxon>
        <taxon>Pterygota</taxon>
        <taxon>Neoptera</taxon>
        <taxon>Endopterygota</taxon>
        <taxon>Diptera</taxon>
        <taxon>Brachycera</taxon>
        <taxon>Muscomorpha</taxon>
        <taxon>Tephritoidea</taxon>
        <taxon>Tephritidae</taxon>
        <taxon>Bactrocera</taxon>
        <taxon>Bactrocera</taxon>
    </lineage>
</organism>
<dbReference type="OrthoDB" id="7871745at2759"/>
<feature type="chain" id="PRO_5026756743" evidence="1">
    <location>
        <begin position="18"/>
        <end position="175"/>
    </location>
</feature>
<name>A0A6I9V9I8_BACDO</name>
<dbReference type="AlphaFoldDB" id="A0A6I9V9I8"/>
<evidence type="ECO:0000313" key="2">
    <source>
        <dbReference type="Proteomes" id="UP001652620"/>
    </source>
</evidence>
<dbReference type="InParanoid" id="A0A6I9V9I8"/>
<dbReference type="Pfam" id="PF02756">
    <property type="entry name" value="GYR"/>
    <property type="match status" value="1"/>
</dbReference>
<gene>
    <name evidence="3" type="primary">LOC105227953</name>
</gene>
<reference evidence="3" key="1">
    <citation type="submission" date="2025-08" db="UniProtKB">
        <authorList>
            <consortium name="RefSeq"/>
        </authorList>
    </citation>
    <scope>IDENTIFICATION</scope>
    <source>
        <tissue evidence="3">Adult</tissue>
    </source>
</reference>
<sequence length="175" mass="18853">MKFFVAVSFALLAVAAADVSHLGGGGYNYPAPIHEEVKSEPIVPQNTYIPPAPPAPAPSQGYNYPAPVHEAVKSEPIVPQNTYIPPPAPQNTYIPPAAPVQEAVLSEPIAPPQNTYIPPPAAPQNTYIPPAPVQEAVLSQPIAPPQNTYLPPSSSLGQDGYRYKTVRRVVYRRRF</sequence>
<protein>
    <submittedName>
        <fullName evidence="3">Uncharacterized protein LOC105227953</fullName>
    </submittedName>
</protein>
<dbReference type="OMA" id="MNTYIPP"/>
<keyword evidence="1" id="KW-0732">Signal</keyword>
<keyword evidence="2" id="KW-1185">Reference proteome</keyword>
<dbReference type="GeneID" id="105227953"/>